<dbReference type="Pfam" id="PF09388">
    <property type="entry name" value="SpoOE-like"/>
    <property type="match status" value="1"/>
</dbReference>
<organism evidence="1 2">
    <name type="scientific">Halobacillus litoralis</name>
    <dbReference type="NCBI Taxonomy" id="45668"/>
    <lineage>
        <taxon>Bacteria</taxon>
        <taxon>Bacillati</taxon>
        <taxon>Bacillota</taxon>
        <taxon>Bacilli</taxon>
        <taxon>Bacillales</taxon>
        <taxon>Bacillaceae</taxon>
        <taxon>Halobacillus</taxon>
    </lineage>
</organism>
<dbReference type="RefSeq" id="WP_128523468.1">
    <property type="nucleotide sequence ID" value="NZ_CANLVY010000003.1"/>
</dbReference>
<dbReference type="OrthoDB" id="2971473at2"/>
<dbReference type="InterPro" id="IPR018540">
    <property type="entry name" value="Spo0E-like"/>
</dbReference>
<evidence type="ECO:0000313" key="1">
    <source>
        <dbReference type="EMBL" id="QAS51589.1"/>
    </source>
</evidence>
<dbReference type="Proteomes" id="UP000287756">
    <property type="component" value="Chromosome"/>
</dbReference>
<reference evidence="1 2" key="1">
    <citation type="submission" date="2018-01" db="EMBL/GenBank/DDBJ databases">
        <title>The whole genome sequencing and assembly of Halobacillus litoralis ERB031 strain.</title>
        <authorList>
            <person name="Lee S.-J."/>
            <person name="Park M.-K."/>
            <person name="Kim J.-Y."/>
            <person name="Lee Y.-J."/>
            <person name="Yi H."/>
            <person name="Bahn Y.-S."/>
            <person name="Kim J.F."/>
            <person name="Lee D.-W."/>
        </authorList>
    </citation>
    <scope>NUCLEOTIDE SEQUENCE [LARGE SCALE GENOMIC DNA]</scope>
    <source>
        <strain evidence="1 2">ERB 031</strain>
    </source>
</reference>
<dbReference type="GO" id="GO:0046983">
    <property type="term" value="F:protein dimerization activity"/>
    <property type="evidence" value="ECO:0007669"/>
    <property type="project" value="InterPro"/>
</dbReference>
<dbReference type="SUPFAM" id="SSF140500">
    <property type="entry name" value="BAS1536-like"/>
    <property type="match status" value="1"/>
</dbReference>
<dbReference type="GO" id="GO:0043937">
    <property type="term" value="P:regulation of sporulation"/>
    <property type="evidence" value="ECO:0007669"/>
    <property type="project" value="InterPro"/>
</dbReference>
<accession>A0A410MA40</accession>
<name>A0A410MA40_9BACI</name>
<dbReference type="AlphaFoldDB" id="A0A410MA40"/>
<proteinExistence type="predicted"/>
<sequence>MSCDQLRDRIESKRKEMYHAYLVEKDYSAALKKSRELDSMLNKFRKLCLKSFILALGVLIF</sequence>
<dbReference type="EMBL" id="CP026118">
    <property type="protein sequence ID" value="QAS51589.1"/>
    <property type="molecule type" value="Genomic_DNA"/>
</dbReference>
<evidence type="ECO:0000313" key="2">
    <source>
        <dbReference type="Proteomes" id="UP000287756"/>
    </source>
</evidence>
<dbReference type="InterPro" id="IPR036638">
    <property type="entry name" value="HLH_DNA-bd_sf"/>
</dbReference>
<dbReference type="Gene3D" id="4.10.280.10">
    <property type="entry name" value="Helix-loop-helix DNA-binding domain"/>
    <property type="match status" value="1"/>
</dbReference>
<evidence type="ECO:0008006" key="3">
    <source>
        <dbReference type="Google" id="ProtNLM"/>
    </source>
</evidence>
<dbReference type="KEGG" id="hli:HLI_04780"/>
<dbReference type="InterPro" id="IPR037208">
    <property type="entry name" value="Spo0E-like_sf"/>
</dbReference>
<protein>
    <recommendedName>
        <fullName evidence="3">Aspartyl-phosphate phosphatase Spo0E family protein</fullName>
    </recommendedName>
</protein>
<gene>
    <name evidence="1" type="ORF">HLI_04780</name>
</gene>